<organism evidence="4 5">
    <name type="scientific">Crepidotus variabilis</name>
    <dbReference type="NCBI Taxonomy" id="179855"/>
    <lineage>
        <taxon>Eukaryota</taxon>
        <taxon>Fungi</taxon>
        <taxon>Dikarya</taxon>
        <taxon>Basidiomycota</taxon>
        <taxon>Agaricomycotina</taxon>
        <taxon>Agaricomycetes</taxon>
        <taxon>Agaricomycetidae</taxon>
        <taxon>Agaricales</taxon>
        <taxon>Agaricineae</taxon>
        <taxon>Crepidotaceae</taxon>
        <taxon>Crepidotus</taxon>
    </lineage>
</organism>
<dbReference type="GO" id="GO:0005524">
    <property type="term" value="F:ATP binding"/>
    <property type="evidence" value="ECO:0007669"/>
    <property type="project" value="UniProtKB-KW"/>
</dbReference>
<dbReference type="SMART" id="SM00382">
    <property type="entry name" value="AAA"/>
    <property type="match status" value="1"/>
</dbReference>
<keyword evidence="4" id="KW-0378">Hydrolase</keyword>
<protein>
    <submittedName>
        <fullName evidence="4">P-loop containing nucleoside triphosphate hydrolase protein</fullName>
    </submittedName>
</protein>
<keyword evidence="2" id="KW-0067">ATP-binding</keyword>
<dbReference type="AlphaFoldDB" id="A0A9P6JKR9"/>
<dbReference type="PROSITE" id="PS50893">
    <property type="entry name" value="ABC_TRANSPORTER_2"/>
    <property type="match status" value="1"/>
</dbReference>
<dbReference type="SUPFAM" id="SSF52540">
    <property type="entry name" value="P-loop containing nucleoside triphosphate hydrolases"/>
    <property type="match status" value="1"/>
</dbReference>
<dbReference type="Proteomes" id="UP000807306">
    <property type="component" value="Unassembled WGS sequence"/>
</dbReference>
<keyword evidence="5" id="KW-1185">Reference proteome</keyword>
<evidence type="ECO:0000313" key="5">
    <source>
        <dbReference type="Proteomes" id="UP000807306"/>
    </source>
</evidence>
<proteinExistence type="predicted"/>
<keyword evidence="1" id="KW-0547">Nucleotide-binding</keyword>
<accession>A0A9P6JKR9</accession>
<dbReference type="InterPro" id="IPR003439">
    <property type="entry name" value="ABC_transporter-like_ATP-bd"/>
</dbReference>
<dbReference type="GO" id="GO:0016887">
    <property type="term" value="F:ATP hydrolysis activity"/>
    <property type="evidence" value="ECO:0007669"/>
    <property type="project" value="InterPro"/>
</dbReference>
<evidence type="ECO:0000259" key="3">
    <source>
        <dbReference type="PROSITE" id="PS50893"/>
    </source>
</evidence>
<gene>
    <name evidence="4" type="ORF">CPB83DRAFT_861211</name>
</gene>
<dbReference type="EMBL" id="MU157898">
    <property type="protein sequence ID" value="KAF9524476.1"/>
    <property type="molecule type" value="Genomic_DNA"/>
</dbReference>
<dbReference type="Gene3D" id="3.40.50.300">
    <property type="entry name" value="P-loop containing nucleotide triphosphate hydrolases"/>
    <property type="match status" value="1"/>
</dbReference>
<dbReference type="InterPro" id="IPR039421">
    <property type="entry name" value="Type_1_exporter"/>
</dbReference>
<dbReference type="OrthoDB" id="6500128at2759"/>
<evidence type="ECO:0000256" key="2">
    <source>
        <dbReference type="ARBA" id="ARBA00022840"/>
    </source>
</evidence>
<dbReference type="GO" id="GO:0015421">
    <property type="term" value="F:ABC-type oligopeptide transporter activity"/>
    <property type="evidence" value="ECO:0007669"/>
    <property type="project" value="TreeGrafter"/>
</dbReference>
<reference evidence="4" key="1">
    <citation type="submission" date="2020-11" db="EMBL/GenBank/DDBJ databases">
        <authorList>
            <consortium name="DOE Joint Genome Institute"/>
            <person name="Ahrendt S."/>
            <person name="Riley R."/>
            <person name="Andreopoulos W."/>
            <person name="Labutti K."/>
            <person name="Pangilinan J."/>
            <person name="Ruiz-Duenas F.J."/>
            <person name="Barrasa J.M."/>
            <person name="Sanchez-Garcia M."/>
            <person name="Camarero S."/>
            <person name="Miyauchi S."/>
            <person name="Serrano A."/>
            <person name="Linde D."/>
            <person name="Babiker R."/>
            <person name="Drula E."/>
            <person name="Ayuso-Fernandez I."/>
            <person name="Pacheco R."/>
            <person name="Padilla G."/>
            <person name="Ferreira P."/>
            <person name="Barriuso J."/>
            <person name="Kellner H."/>
            <person name="Castanera R."/>
            <person name="Alfaro M."/>
            <person name="Ramirez L."/>
            <person name="Pisabarro A.G."/>
            <person name="Kuo A."/>
            <person name="Tritt A."/>
            <person name="Lipzen A."/>
            <person name="He G."/>
            <person name="Yan M."/>
            <person name="Ng V."/>
            <person name="Cullen D."/>
            <person name="Martin F."/>
            <person name="Rosso M.-N."/>
            <person name="Henrissat B."/>
            <person name="Hibbett D."/>
            <person name="Martinez A.T."/>
            <person name="Grigoriev I.V."/>
        </authorList>
    </citation>
    <scope>NUCLEOTIDE SEQUENCE</scope>
    <source>
        <strain evidence="4">CBS 506.95</strain>
    </source>
</reference>
<dbReference type="InterPro" id="IPR027417">
    <property type="entry name" value="P-loop_NTPase"/>
</dbReference>
<comment type="caution">
    <text evidence="4">The sequence shown here is derived from an EMBL/GenBank/DDBJ whole genome shotgun (WGS) entry which is preliminary data.</text>
</comment>
<dbReference type="Pfam" id="PF00005">
    <property type="entry name" value="ABC_tran"/>
    <property type="match status" value="1"/>
</dbReference>
<name>A0A9P6JKR9_9AGAR</name>
<dbReference type="PANTHER" id="PTHR43394">
    <property type="entry name" value="ATP-DEPENDENT PERMEASE MDL1, MITOCHONDRIAL"/>
    <property type="match status" value="1"/>
</dbReference>
<sequence>MLVQIPSDSRKTSKLDSNEKVYTYEERQFGIWKLFMAKEASISFIQEAGETLPLLTKLLAGIHSAMPDLFLMFMFCQLWDSIHHVVEIYLSSLLLRQIEAVIVSRDARGSGIIFALVARCLFVAVSSCVQWWIANITPIQESKIRTYLHLEMMQKNLEMDMPTSQAAGQQNVSASELWRAIKHILMFFVDVISVISQTMLLFSLSKDAGGVVFAGLSLVRPLLSAISRQGFFRKGFLIHMNNEDFGRMKSLEKFSNGTFRQDVISYGLAEWILKQYIKAFNSLGNTPIADAWEQMGSKTNPVRQVLEDTLGELPMIYCSLNLILDPTSFSLASIAILHQSASRLKGSVTKLFYTVTRLRTGLSTVRRINDSKIDNLVKDGNAAYSPSPKGSMLGKTGMEFDLRDVCFSYPGAEKVTPALSNVSLHIKPGSVVVIVGENGGGKSTLIRILSRIYDPNSGDVLIDGRPSKEYQISDLHRSSAILSQDNLIYPLSLSENIGLGYPDAHLDAAMIEKSAQEGGAADLIGKLAKGFDTYVEPYINVYHHNLPGGGQHPLAKMAVELRKTPDLSGGEKQRIVAARTFMRFKSGNVNFVAVDEPSAALDAEGEYQLFQSLLSNREGKTMVFVTHRFGHLTKVADQIICMKEGAVVESGNHPELMGMDGEYAKLYNIQAKAFQ</sequence>
<evidence type="ECO:0000256" key="1">
    <source>
        <dbReference type="ARBA" id="ARBA00022741"/>
    </source>
</evidence>
<dbReference type="InterPro" id="IPR003593">
    <property type="entry name" value="AAA+_ATPase"/>
</dbReference>
<feature type="domain" description="ABC transporter" evidence="3">
    <location>
        <begin position="400"/>
        <end position="669"/>
    </location>
</feature>
<dbReference type="PANTHER" id="PTHR43394:SF1">
    <property type="entry name" value="ATP-BINDING CASSETTE SUB-FAMILY B MEMBER 10, MITOCHONDRIAL"/>
    <property type="match status" value="1"/>
</dbReference>
<evidence type="ECO:0000313" key="4">
    <source>
        <dbReference type="EMBL" id="KAF9524476.1"/>
    </source>
</evidence>